<name>A0A0P7CSI2_PSEPU</name>
<feature type="transmembrane region" description="Helical" evidence="1">
    <location>
        <begin position="467"/>
        <end position="486"/>
    </location>
</feature>
<gene>
    <name evidence="2" type="ORF">HB13667_25200</name>
</gene>
<dbReference type="Proteomes" id="UP000050437">
    <property type="component" value="Unassembled WGS sequence"/>
</dbReference>
<keyword evidence="1" id="KW-1133">Transmembrane helix</keyword>
<reference evidence="2 3" key="1">
    <citation type="submission" date="2015-10" db="EMBL/GenBank/DDBJ databases">
        <title>Pseudomonas putida clinical strains.</title>
        <authorList>
            <person name="Molina L."/>
            <person name="Udaondo Z."/>
        </authorList>
    </citation>
    <scope>NUCLEOTIDE SEQUENCE [LARGE SCALE GENOMIC DNA]</scope>
    <source>
        <strain evidence="2 3">HB13667</strain>
    </source>
</reference>
<comment type="caution">
    <text evidence="2">The sequence shown here is derived from an EMBL/GenBank/DDBJ whole genome shotgun (WGS) entry which is preliminary data.</text>
</comment>
<proteinExistence type="predicted"/>
<evidence type="ECO:0008006" key="4">
    <source>
        <dbReference type="Google" id="ProtNLM"/>
    </source>
</evidence>
<dbReference type="InterPro" id="IPR027417">
    <property type="entry name" value="P-loop_NTPase"/>
</dbReference>
<keyword evidence="1" id="KW-0472">Membrane</keyword>
<evidence type="ECO:0000256" key="1">
    <source>
        <dbReference type="SAM" id="Phobius"/>
    </source>
</evidence>
<keyword evidence="1" id="KW-0812">Transmembrane</keyword>
<dbReference type="AlphaFoldDB" id="A0A0P7CSI2"/>
<dbReference type="EMBL" id="LKKS01000132">
    <property type="protein sequence ID" value="KPM59459.1"/>
    <property type="molecule type" value="Genomic_DNA"/>
</dbReference>
<protein>
    <recommendedName>
        <fullName evidence="4">Dynamin family protein</fullName>
    </recommendedName>
</protein>
<sequence>MSRHELDELFDEATSTPLPVAPDDAPVLQHIEARSPALDALLNQQLTALHDKLLAHERKKAQARRVDGLIIGTGEADFTKGNTLYPLNYKGKRFQLIDVPGIEGDESKYAHMVREAVAKAHLVLYVNGTNKKPEKATAEKIRSYLRLGTQVCPLVNVRGNADAYEFEEDRESLTAHGGATVALQQTEEVLRSVLGSKVLQPGHCVQGLLAFSSLASDAQTGRTTIDPARGRDLVIQQRNYHKHFASSKAMYEFSQIKSVAKVLHSKLATFREDMVESNKTKVYELLVENISTLQSLHGAHEAFVARSKPEFEKCREAIKGSLERFERLVMNGRRNLWDNLFNSLKEDADYIVERHFGDNDAISSQINRAFKTRQNSLKEKLQEQFELYLNDLGQDLQQAIQRLLEDVARVEFEQLLYDTEALNINYKTPDLDLGFELGDYGWMAFNIGSYALAGAGIGTAFPVIGNLIGAAAGALVGILVSLLSVFTGKEKRLRKAQGQVQEKIDEACFEAHKALKDERKTLFAPVRKQIDETVLSRVQQLDESLKRPLKIIEQQIALMTRTKEQLESMPYGTIQAVQR</sequence>
<evidence type="ECO:0000313" key="2">
    <source>
        <dbReference type="EMBL" id="KPM59459.1"/>
    </source>
</evidence>
<accession>A0A0P7CSI2</accession>
<evidence type="ECO:0000313" key="3">
    <source>
        <dbReference type="Proteomes" id="UP000050437"/>
    </source>
</evidence>
<organism evidence="2 3">
    <name type="scientific">Pseudomonas putida</name>
    <name type="common">Arthrobacter siderocapsulatus</name>
    <dbReference type="NCBI Taxonomy" id="303"/>
    <lineage>
        <taxon>Bacteria</taxon>
        <taxon>Pseudomonadati</taxon>
        <taxon>Pseudomonadota</taxon>
        <taxon>Gammaproteobacteria</taxon>
        <taxon>Pseudomonadales</taxon>
        <taxon>Pseudomonadaceae</taxon>
        <taxon>Pseudomonas</taxon>
    </lineage>
</organism>
<dbReference type="Gene3D" id="3.40.50.300">
    <property type="entry name" value="P-loop containing nucleotide triphosphate hydrolases"/>
    <property type="match status" value="1"/>
</dbReference>
<dbReference type="SUPFAM" id="SSF52540">
    <property type="entry name" value="P-loop containing nucleoside triphosphate hydrolases"/>
    <property type="match status" value="1"/>
</dbReference>
<dbReference type="RefSeq" id="WP_054573624.1">
    <property type="nucleotide sequence ID" value="NZ_LKKS01000132.1"/>
</dbReference>